<feature type="transmembrane region" description="Helical" evidence="5">
    <location>
        <begin position="275"/>
        <end position="295"/>
    </location>
</feature>
<sequence length="392" mass="41693">MAIFKQKMLWMGIVLVFVVLIVFGAAMMGTVLGAKPKDIPVALVMLDQAAKLPAGGAIEAGKMMQEKLTANTQLPIKWITVGSEEEARIGLDKHEYYGALVLPADLSNGLLSLATPAPKPATVQIIVNEGMSAQASTAVKQILGQVMKGVSLELSKQLLGQIGQQTGQVPVGAAQALLTPLVVQEETVHPVGINNASGNAPGLLTQTIWIGSLVIGMILFLTTQKTIAAGARRWTVIVSQTVAGLVVIGLASGFLVWMATSWYGMELMQADDTWLFLWLAGCAFFLLQSALLNWIGLPAMGILVLLMFFSMPVMNMAPEFLSQATQDWLYSWTPFRFVATGLREVMYFGGLDSVSTNASVLWSIAGGCLAVLLASSLKKGKAAKEKGAVAPV</sequence>
<dbReference type="Pfam" id="PF12698">
    <property type="entry name" value="ABC2_membrane_3"/>
    <property type="match status" value="1"/>
</dbReference>
<protein>
    <submittedName>
        <fullName evidence="7">DUF3533 domain-containing protein</fullName>
    </submittedName>
</protein>
<evidence type="ECO:0000259" key="6">
    <source>
        <dbReference type="Pfam" id="PF12698"/>
    </source>
</evidence>
<feature type="transmembrane region" description="Helical" evidence="5">
    <location>
        <begin position="242"/>
        <end position="263"/>
    </location>
</feature>
<dbReference type="EMBL" id="JACVVD010000006">
    <property type="protein sequence ID" value="MBD0382028.1"/>
    <property type="molecule type" value="Genomic_DNA"/>
</dbReference>
<feature type="domain" description="ABC-2 type transporter transmembrane" evidence="6">
    <location>
        <begin position="11"/>
        <end position="371"/>
    </location>
</feature>
<gene>
    <name evidence="7" type="ORF">ICC18_18080</name>
</gene>
<evidence type="ECO:0000313" key="7">
    <source>
        <dbReference type="EMBL" id="MBD0382028.1"/>
    </source>
</evidence>
<keyword evidence="8" id="KW-1185">Reference proteome</keyword>
<feature type="transmembrane region" description="Helical" evidence="5">
    <location>
        <begin position="360"/>
        <end position="377"/>
    </location>
</feature>
<dbReference type="PANTHER" id="PTHR43077">
    <property type="entry name" value="TRANSPORT PERMEASE YVFS-RELATED"/>
    <property type="match status" value="1"/>
</dbReference>
<reference evidence="7" key="1">
    <citation type="submission" date="2020-09" db="EMBL/GenBank/DDBJ databases">
        <title>Draft Genome Sequence of Paenibacillus sp. WST5.</title>
        <authorList>
            <person name="Bao Z."/>
        </authorList>
    </citation>
    <scope>NUCLEOTIDE SEQUENCE</scope>
    <source>
        <strain evidence="7">WST5</strain>
    </source>
</reference>
<feature type="transmembrane region" description="Helical" evidence="5">
    <location>
        <begin position="203"/>
        <end position="221"/>
    </location>
</feature>
<keyword evidence="2 5" id="KW-0812">Transmembrane</keyword>
<feature type="transmembrane region" description="Helical" evidence="5">
    <location>
        <begin position="302"/>
        <end position="321"/>
    </location>
</feature>
<organism evidence="7 8">
    <name type="scientific">Paenibacillus sedimenti</name>
    <dbReference type="NCBI Taxonomy" id="2770274"/>
    <lineage>
        <taxon>Bacteria</taxon>
        <taxon>Bacillati</taxon>
        <taxon>Bacillota</taxon>
        <taxon>Bacilli</taxon>
        <taxon>Bacillales</taxon>
        <taxon>Paenibacillaceae</taxon>
        <taxon>Paenibacillus</taxon>
    </lineage>
</organism>
<comment type="caution">
    <text evidence="7">The sequence shown here is derived from an EMBL/GenBank/DDBJ whole genome shotgun (WGS) entry which is preliminary data.</text>
</comment>
<dbReference type="PANTHER" id="PTHR43077:SF5">
    <property type="entry name" value="PHAGE INFECTION PROTEIN"/>
    <property type="match status" value="1"/>
</dbReference>
<evidence type="ECO:0000256" key="1">
    <source>
        <dbReference type="ARBA" id="ARBA00004141"/>
    </source>
</evidence>
<comment type="subcellular location">
    <subcellularLocation>
        <location evidence="1">Membrane</location>
        <topology evidence="1">Multi-pass membrane protein</topology>
    </subcellularLocation>
</comment>
<proteinExistence type="predicted"/>
<evidence type="ECO:0000256" key="2">
    <source>
        <dbReference type="ARBA" id="ARBA00022692"/>
    </source>
</evidence>
<accession>A0A926KTM8</accession>
<name>A0A926KTM8_9BACL</name>
<evidence type="ECO:0000256" key="3">
    <source>
        <dbReference type="ARBA" id="ARBA00022989"/>
    </source>
</evidence>
<evidence type="ECO:0000256" key="5">
    <source>
        <dbReference type="SAM" id="Phobius"/>
    </source>
</evidence>
<dbReference type="AlphaFoldDB" id="A0A926KTM8"/>
<dbReference type="Proteomes" id="UP000650466">
    <property type="component" value="Unassembled WGS sequence"/>
</dbReference>
<dbReference type="InterPro" id="IPR013525">
    <property type="entry name" value="ABC2_TM"/>
</dbReference>
<dbReference type="GO" id="GO:0016020">
    <property type="term" value="C:membrane"/>
    <property type="evidence" value="ECO:0007669"/>
    <property type="project" value="UniProtKB-SubCell"/>
</dbReference>
<dbReference type="Gene3D" id="3.40.1710.10">
    <property type="entry name" value="abc type-2 transporter like domain"/>
    <property type="match status" value="1"/>
</dbReference>
<keyword evidence="4 5" id="KW-0472">Membrane</keyword>
<dbReference type="GO" id="GO:0140359">
    <property type="term" value="F:ABC-type transporter activity"/>
    <property type="evidence" value="ECO:0007669"/>
    <property type="project" value="InterPro"/>
</dbReference>
<keyword evidence="3 5" id="KW-1133">Transmembrane helix</keyword>
<evidence type="ECO:0000313" key="8">
    <source>
        <dbReference type="Proteomes" id="UP000650466"/>
    </source>
</evidence>
<dbReference type="InterPro" id="IPR051328">
    <property type="entry name" value="T7SS_ABC-Transporter"/>
</dbReference>
<evidence type="ECO:0000256" key="4">
    <source>
        <dbReference type="ARBA" id="ARBA00023136"/>
    </source>
</evidence>
<dbReference type="RefSeq" id="WP_188175823.1">
    <property type="nucleotide sequence ID" value="NZ_JACVVD010000006.1"/>
</dbReference>